<evidence type="ECO:0000256" key="1">
    <source>
        <dbReference type="SAM" id="MobiDB-lite"/>
    </source>
</evidence>
<feature type="compositionally biased region" description="Polar residues" evidence="1">
    <location>
        <begin position="462"/>
        <end position="479"/>
    </location>
</feature>
<sequence length="501" mass="56999">MKEMDVKSAFLYCTIEEEVYVIQPPGFVDLEFPDEVYKYKAANTPMETNKALTNDEDGEDVEYPFIQGRLMVYKNIRLYTSTNWIEVGSLKSSDDDLDKEDASKQGKGSNKILCNFTLCLWMLETEDESTMAFEIIKFIKLMLKEYVERAITTVVSLDAAQDSDKIFKTQSTAMLNVDIPQGIDTARFTYWKFRRGRMEHQFELMANVPITPHDSPLPGGYTPGSDEGRLKLQELMTIQRKSSNSQPRRRKYRQFESSDDDLDEEDASKQGRVSTNKGIYREDAEIVVEHVRRINMDLSSISSSNNAEAHRVVNSMVSFIPLEQLEKQREGSNCSCYTTTTTMEFGFRLEGGVYDMWRLRIKQYFQGPVTTKEKVQKKNDVKARSMLLMTLPNEHLMTFNQYKDAKILFAAIQTRFGGLRMIEVTWLILGENISQEDLNLKFFEEIVEQEVKGTASSSSSSQNMAFVSSPSSTNEVNTAYGVSTANTQVSPASTQVSTAST</sequence>
<reference evidence="2" key="2">
    <citation type="submission" date="2022-01" db="EMBL/GenBank/DDBJ databases">
        <authorList>
            <person name="Yamashiro T."/>
            <person name="Shiraishi A."/>
            <person name="Satake H."/>
            <person name="Nakayama K."/>
        </authorList>
    </citation>
    <scope>NUCLEOTIDE SEQUENCE</scope>
</reference>
<protein>
    <submittedName>
        <fullName evidence="2">Ribonuclease H-like domain-containing protein</fullName>
    </submittedName>
</protein>
<evidence type="ECO:0000313" key="2">
    <source>
        <dbReference type="EMBL" id="GJT32905.1"/>
    </source>
</evidence>
<dbReference type="Proteomes" id="UP001151760">
    <property type="component" value="Unassembled WGS sequence"/>
</dbReference>
<keyword evidence="3" id="KW-1185">Reference proteome</keyword>
<dbReference type="EMBL" id="BQNB010014831">
    <property type="protein sequence ID" value="GJT32905.1"/>
    <property type="molecule type" value="Genomic_DNA"/>
</dbReference>
<proteinExistence type="predicted"/>
<feature type="region of interest" description="Disordered" evidence="1">
    <location>
        <begin position="457"/>
        <end position="479"/>
    </location>
</feature>
<organism evidence="2 3">
    <name type="scientific">Tanacetum coccineum</name>
    <dbReference type="NCBI Taxonomy" id="301880"/>
    <lineage>
        <taxon>Eukaryota</taxon>
        <taxon>Viridiplantae</taxon>
        <taxon>Streptophyta</taxon>
        <taxon>Embryophyta</taxon>
        <taxon>Tracheophyta</taxon>
        <taxon>Spermatophyta</taxon>
        <taxon>Magnoliopsida</taxon>
        <taxon>eudicotyledons</taxon>
        <taxon>Gunneridae</taxon>
        <taxon>Pentapetalae</taxon>
        <taxon>asterids</taxon>
        <taxon>campanulids</taxon>
        <taxon>Asterales</taxon>
        <taxon>Asteraceae</taxon>
        <taxon>Asteroideae</taxon>
        <taxon>Anthemideae</taxon>
        <taxon>Anthemidinae</taxon>
        <taxon>Tanacetum</taxon>
    </lineage>
</organism>
<name>A0ABQ5D213_9ASTR</name>
<evidence type="ECO:0000313" key="3">
    <source>
        <dbReference type="Proteomes" id="UP001151760"/>
    </source>
</evidence>
<feature type="compositionally biased region" description="Acidic residues" evidence="1">
    <location>
        <begin position="257"/>
        <end position="266"/>
    </location>
</feature>
<reference evidence="2" key="1">
    <citation type="journal article" date="2022" name="Int. J. Mol. Sci.">
        <title>Draft Genome of Tanacetum Coccineum: Genomic Comparison of Closely Related Tanacetum-Family Plants.</title>
        <authorList>
            <person name="Yamashiro T."/>
            <person name="Shiraishi A."/>
            <person name="Nakayama K."/>
            <person name="Satake H."/>
        </authorList>
    </citation>
    <scope>NUCLEOTIDE SEQUENCE</scope>
</reference>
<comment type="caution">
    <text evidence="2">The sequence shown here is derived from an EMBL/GenBank/DDBJ whole genome shotgun (WGS) entry which is preliminary data.</text>
</comment>
<gene>
    <name evidence="2" type="ORF">Tco_0923324</name>
</gene>
<accession>A0ABQ5D213</accession>
<feature type="region of interest" description="Disordered" evidence="1">
    <location>
        <begin position="239"/>
        <end position="276"/>
    </location>
</feature>